<dbReference type="PANTHER" id="PTHR43547:SF2">
    <property type="entry name" value="HYBRID SIGNAL TRANSDUCTION HISTIDINE KINASE C"/>
    <property type="match status" value="1"/>
</dbReference>
<dbReference type="Gene3D" id="3.30.565.10">
    <property type="entry name" value="Histidine kinase-like ATPase, C-terminal domain"/>
    <property type="match status" value="1"/>
</dbReference>
<dbReference type="Pfam" id="PF00512">
    <property type="entry name" value="HisKA"/>
    <property type="match status" value="1"/>
</dbReference>
<evidence type="ECO:0000313" key="6">
    <source>
        <dbReference type="EMBL" id="MBG9389289.1"/>
    </source>
</evidence>
<dbReference type="EC" id="2.7.13.3" evidence="2"/>
<dbReference type="InterPro" id="IPR003661">
    <property type="entry name" value="HisK_dim/P_dom"/>
</dbReference>
<dbReference type="InterPro" id="IPR004358">
    <property type="entry name" value="Sig_transdc_His_kin-like_C"/>
</dbReference>
<protein>
    <recommendedName>
        <fullName evidence="2">histidine kinase</fullName>
        <ecNumber evidence="2">2.7.13.3</ecNumber>
    </recommendedName>
</protein>
<evidence type="ECO:0000259" key="5">
    <source>
        <dbReference type="PROSITE" id="PS50109"/>
    </source>
</evidence>
<dbReference type="EMBL" id="JADWYS010000001">
    <property type="protein sequence ID" value="MBG9389289.1"/>
    <property type="molecule type" value="Genomic_DNA"/>
</dbReference>
<name>A0A931H5Z5_9BURK</name>
<dbReference type="AlphaFoldDB" id="A0A931H5Z5"/>
<keyword evidence="6" id="KW-0418">Kinase</keyword>
<proteinExistence type="predicted"/>
<sequence length="379" mass="40263">MADLVDSGVPHAPGADPAVTDVADAQRVLAGLQAQGDAVRAQLAALRQDLAQVEGEIAAAPVTQLREANEQLVLAAMRAEAIADSATDRLGRLTESATRTPPARYLEDARELLDLREANERLVVAALESQQLESTALEAQRRQVSFLATVAHELRNPLMPLRLAAQMLDRARADEAAHAKLQATIKGQVAQMTRLIGDLLDGSRISTGKFRLERTLVDLGDILDRAVETCLPGMDLRHHRFTREVQGGRMPVLADTVRLVQVFGNLLENSSKYTREGGRISLSAVAGPRTVVVTIADNGIGITPAALPHVFDMFVRDAHASEVNEGLGIGLAVVRELVRAHEGTVVAASRGKDLGSEFTVTLPLGAITAAAGAAAPQPA</sequence>
<dbReference type="Pfam" id="PF02518">
    <property type="entry name" value="HATPase_c"/>
    <property type="match status" value="1"/>
</dbReference>
<dbReference type="SMART" id="SM00387">
    <property type="entry name" value="HATPase_c"/>
    <property type="match status" value="1"/>
</dbReference>
<dbReference type="Gene3D" id="1.10.287.130">
    <property type="match status" value="1"/>
</dbReference>
<comment type="catalytic activity">
    <reaction evidence="1">
        <text>ATP + protein L-histidine = ADP + protein N-phospho-L-histidine.</text>
        <dbReference type="EC" id="2.7.13.3"/>
    </reaction>
</comment>
<organism evidence="6 7">
    <name type="scientific">Caenimonas aquaedulcis</name>
    <dbReference type="NCBI Taxonomy" id="2793270"/>
    <lineage>
        <taxon>Bacteria</taxon>
        <taxon>Pseudomonadati</taxon>
        <taxon>Pseudomonadota</taxon>
        <taxon>Betaproteobacteria</taxon>
        <taxon>Burkholderiales</taxon>
        <taxon>Comamonadaceae</taxon>
        <taxon>Caenimonas</taxon>
    </lineage>
</organism>
<comment type="caution">
    <text evidence="6">The sequence shown here is derived from an EMBL/GenBank/DDBJ whole genome shotgun (WGS) entry which is preliminary data.</text>
</comment>
<dbReference type="SUPFAM" id="SSF55874">
    <property type="entry name" value="ATPase domain of HSP90 chaperone/DNA topoisomerase II/histidine kinase"/>
    <property type="match status" value="1"/>
</dbReference>
<keyword evidence="7" id="KW-1185">Reference proteome</keyword>
<feature type="coiled-coil region" evidence="4">
    <location>
        <begin position="29"/>
        <end position="56"/>
    </location>
</feature>
<dbReference type="InterPro" id="IPR005467">
    <property type="entry name" value="His_kinase_dom"/>
</dbReference>
<keyword evidence="4" id="KW-0175">Coiled coil</keyword>
<dbReference type="PRINTS" id="PR00344">
    <property type="entry name" value="BCTRLSENSOR"/>
</dbReference>
<reference evidence="6" key="1">
    <citation type="submission" date="2020-11" db="EMBL/GenBank/DDBJ databases">
        <title>Bacterial whole genome sequence for Caenimonas sp. DR4.4.</title>
        <authorList>
            <person name="Le V."/>
            <person name="Ko S.-R."/>
            <person name="Ahn C.-Y."/>
            <person name="Oh H.-M."/>
        </authorList>
    </citation>
    <scope>NUCLEOTIDE SEQUENCE</scope>
    <source>
        <strain evidence="6">DR4.4</strain>
    </source>
</reference>
<dbReference type="InterPro" id="IPR003594">
    <property type="entry name" value="HATPase_dom"/>
</dbReference>
<accession>A0A931H5Z5</accession>
<dbReference type="PANTHER" id="PTHR43547">
    <property type="entry name" value="TWO-COMPONENT HISTIDINE KINASE"/>
    <property type="match status" value="1"/>
</dbReference>
<evidence type="ECO:0000256" key="3">
    <source>
        <dbReference type="ARBA" id="ARBA00022553"/>
    </source>
</evidence>
<dbReference type="InterPro" id="IPR036097">
    <property type="entry name" value="HisK_dim/P_sf"/>
</dbReference>
<dbReference type="SUPFAM" id="SSF47384">
    <property type="entry name" value="Homodimeric domain of signal transducing histidine kinase"/>
    <property type="match status" value="1"/>
</dbReference>
<evidence type="ECO:0000256" key="2">
    <source>
        <dbReference type="ARBA" id="ARBA00012438"/>
    </source>
</evidence>
<feature type="domain" description="Histidine kinase" evidence="5">
    <location>
        <begin position="149"/>
        <end position="366"/>
    </location>
</feature>
<dbReference type="InterPro" id="IPR036890">
    <property type="entry name" value="HATPase_C_sf"/>
</dbReference>
<dbReference type="GO" id="GO:0000155">
    <property type="term" value="F:phosphorelay sensor kinase activity"/>
    <property type="evidence" value="ECO:0007669"/>
    <property type="project" value="InterPro"/>
</dbReference>
<gene>
    <name evidence="6" type="ORF">I5803_14735</name>
</gene>
<dbReference type="SMART" id="SM00388">
    <property type="entry name" value="HisKA"/>
    <property type="match status" value="1"/>
</dbReference>
<keyword evidence="3" id="KW-0597">Phosphoprotein</keyword>
<dbReference type="CDD" id="cd00082">
    <property type="entry name" value="HisKA"/>
    <property type="match status" value="1"/>
</dbReference>
<dbReference type="PROSITE" id="PS50109">
    <property type="entry name" value="HIS_KIN"/>
    <property type="match status" value="1"/>
</dbReference>
<evidence type="ECO:0000256" key="4">
    <source>
        <dbReference type="SAM" id="Coils"/>
    </source>
</evidence>
<evidence type="ECO:0000313" key="7">
    <source>
        <dbReference type="Proteomes" id="UP000651050"/>
    </source>
</evidence>
<dbReference type="Proteomes" id="UP000651050">
    <property type="component" value="Unassembled WGS sequence"/>
</dbReference>
<keyword evidence="6" id="KW-0808">Transferase</keyword>
<evidence type="ECO:0000256" key="1">
    <source>
        <dbReference type="ARBA" id="ARBA00000085"/>
    </source>
</evidence>